<evidence type="ECO:0000259" key="6">
    <source>
        <dbReference type="PROSITE" id="PS51072"/>
    </source>
</evidence>
<dbReference type="PANTHER" id="PTHR16082">
    <property type="entry name" value="AP-5 COMPLEX SUBUNIT MU-1"/>
    <property type="match status" value="1"/>
</dbReference>
<reference evidence="7 8" key="1">
    <citation type="submission" date="2024-09" db="EMBL/GenBank/DDBJ databases">
        <title>Chromosome-scale assembly of Riccia sorocarpa.</title>
        <authorList>
            <person name="Paukszto L."/>
        </authorList>
    </citation>
    <scope>NUCLEOTIDE SEQUENCE [LARGE SCALE GENOMIC DNA]</scope>
    <source>
        <strain evidence="7">LP-2024</strain>
        <tissue evidence="7">Aerial parts of the thallus</tissue>
    </source>
</reference>
<keyword evidence="8" id="KW-1185">Reference proteome</keyword>
<evidence type="ECO:0000256" key="3">
    <source>
        <dbReference type="ARBA" id="ARBA00022927"/>
    </source>
</evidence>
<evidence type="ECO:0000256" key="2">
    <source>
        <dbReference type="ARBA" id="ARBA00022448"/>
    </source>
</evidence>
<evidence type="ECO:0000256" key="4">
    <source>
        <dbReference type="ARBA" id="ARBA00023136"/>
    </source>
</evidence>
<evidence type="ECO:0000313" key="8">
    <source>
        <dbReference type="Proteomes" id="UP001633002"/>
    </source>
</evidence>
<accession>A0ABD3HY05</accession>
<dbReference type="PANTHER" id="PTHR16082:SF2">
    <property type="entry name" value="AP-5 COMPLEX SUBUNIT MU-1"/>
    <property type="match status" value="1"/>
</dbReference>
<dbReference type="AlphaFoldDB" id="A0ABD3HY05"/>
<evidence type="ECO:0000256" key="1">
    <source>
        <dbReference type="ARBA" id="ARBA00005324"/>
    </source>
</evidence>
<dbReference type="GO" id="GO:0015031">
    <property type="term" value="P:protein transport"/>
    <property type="evidence" value="ECO:0007669"/>
    <property type="project" value="UniProtKB-KW"/>
</dbReference>
<dbReference type="Gene3D" id="2.60.40.1170">
    <property type="entry name" value="Mu homology domain, subdomain B"/>
    <property type="match status" value="1"/>
</dbReference>
<dbReference type="EMBL" id="JBJQOH010000002">
    <property type="protein sequence ID" value="KAL3696348.1"/>
    <property type="molecule type" value="Genomic_DNA"/>
</dbReference>
<evidence type="ECO:0000313" key="7">
    <source>
        <dbReference type="EMBL" id="KAL3696348.1"/>
    </source>
</evidence>
<dbReference type="Pfam" id="PF00928">
    <property type="entry name" value="Adap_comp_sub"/>
    <property type="match status" value="1"/>
</dbReference>
<protein>
    <recommendedName>
        <fullName evidence="6">MHD domain-containing protein</fullName>
    </recommendedName>
</protein>
<sequence length="635" mass="68382">MRGCSVRGIWILNRASKLVFSRRFPTVERQWQHACKKLEEEDAPNSSSKKYLPIPMDAQLIQAFLDRKQREGSVAGCGIRTPHSEEGSDSWLDDLITRHVISLQLESSGVGFMLWPVVLHITGTYQILILPLVEPRHLLAYEDLCHRIDCGGAVTVEDKGNARSLSTILLDLPCITGALALAKVLGEVVMGEVAEPEMYMHTASTMGGLLDTLAGGMGLSSIGAGISGIGARAKPVTVPVAAAATAVAAAAATATSVIVQGVHKGLGKSDKDAVRSFISSAMPFGTPLDLNPINLLNVRSNGFTPQDVPHPEQKQPAWKPYLYRGKPKILFTVHEVVTAALYDQDNVADIITLGGQILCRADLEGLPDITLPIHCPNSGQPHAVTFHPCAQVPEQGPDKLTLTFSPPLGNFVLARYTALPSAVKPPLQGFYQLSMVSKDEGAFLIRMKLMESWKSPLTLENCSLTIPFPRRRILAVDGVPSYGQVVTTEHSVEWKIIVSGRGHSSKHNEITFSGTVKFAPDSVSGHASLYGSADPYEDSDIETEALANNSFEGAEVGDGGAEPAAWEDPFCWEAYSYAKASLKILGGTMSGISIDPKTVSIYPQISKPPCDFSAQVTSGEYIFWNSLGRYPHAAG</sequence>
<dbReference type="InterPro" id="IPR036168">
    <property type="entry name" value="AP2_Mu_C_sf"/>
</dbReference>
<gene>
    <name evidence="7" type="ORF">R1sor_010424</name>
</gene>
<dbReference type="Proteomes" id="UP001633002">
    <property type="component" value="Unassembled WGS sequence"/>
</dbReference>
<dbReference type="InterPro" id="IPR039591">
    <property type="entry name" value="AP5M1"/>
</dbReference>
<comment type="subcellular location">
    <subcellularLocation>
        <location evidence="5">Endomembrane system</location>
        <topology evidence="5">Peripheral membrane protein</topology>
        <orientation evidence="5">Cytoplasmic side</orientation>
    </subcellularLocation>
</comment>
<keyword evidence="4" id="KW-0472">Membrane</keyword>
<comment type="caution">
    <text evidence="7">The sequence shown here is derived from an EMBL/GenBank/DDBJ whole genome shotgun (WGS) entry which is preliminary data.</text>
</comment>
<evidence type="ECO:0000256" key="5">
    <source>
        <dbReference type="ARBA" id="ARBA00029433"/>
    </source>
</evidence>
<comment type="similarity">
    <text evidence="1">Belongs to the adaptor complexes medium subunit family.</text>
</comment>
<keyword evidence="3" id="KW-0653">Protein transport</keyword>
<organism evidence="7 8">
    <name type="scientific">Riccia sorocarpa</name>
    <dbReference type="NCBI Taxonomy" id="122646"/>
    <lineage>
        <taxon>Eukaryota</taxon>
        <taxon>Viridiplantae</taxon>
        <taxon>Streptophyta</taxon>
        <taxon>Embryophyta</taxon>
        <taxon>Marchantiophyta</taxon>
        <taxon>Marchantiopsida</taxon>
        <taxon>Marchantiidae</taxon>
        <taxon>Marchantiales</taxon>
        <taxon>Ricciaceae</taxon>
        <taxon>Riccia</taxon>
    </lineage>
</organism>
<proteinExistence type="inferred from homology"/>
<dbReference type="GO" id="GO:0012505">
    <property type="term" value="C:endomembrane system"/>
    <property type="evidence" value="ECO:0007669"/>
    <property type="project" value="UniProtKB-SubCell"/>
</dbReference>
<dbReference type="PROSITE" id="PS51072">
    <property type="entry name" value="MHD"/>
    <property type="match status" value="1"/>
</dbReference>
<name>A0ABD3HY05_9MARC</name>
<dbReference type="SUPFAM" id="SSF49447">
    <property type="entry name" value="Second domain of Mu2 adaptin subunit (ap50) of ap2 adaptor"/>
    <property type="match status" value="1"/>
</dbReference>
<dbReference type="CDD" id="cd09256">
    <property type="entry name" value="AP_MuD_MHD"/>
    <property type="match status" value="1"/>
</dbReference>
<feature type="domain" description="MHD" evidence="6">
    <location>
        <begin position="326"/>
        <end position="585"/>
    </location>
</feature>
<dbReference type="InterPro" id="IPR028565">
    <property type="entry name" value="MHD"/>
</dbReference>
<keyword evidence="2" id="KW-0813">Transport</keyword>